<dbReference type="PANTHER" id="PTHR43095">
    <property type="entry name" value="SUGAR KINASE"/>
    <property type="match status" value="1"/>
</dbReference>
<dbReference type="PANTHER" id="PTHR43095:SF5">
    <property type="entry name" value="XYLULOSE KINASE"/>
    <property type="match status" value="1"/>
</dbReference>
<keyword evidence="3" id="KW-0808">Transferase</keyword>
<dbReference type="InterPro" id="IPR043129">
    <property type="entry name" value="ATPase_NBD"/>
</dbReference>
<reference evidence="7 8" key="1">
    <citation type="submission" date="2016-10" db="EMBL/GenBank/DDBJ databases">
        <authorList>
            <person name="de Groot N.N."/>
        </authorList>
    </citation>
    <scope>NUCLEOTIDE SEQUENCE [LARGE SCALE GENOMIC DNA]</scope>
    <source>
        <strain evidence="7 8">CGMCC 4.6945</strain>
    </source>
</reference>
<evidence type="ECO:0000313" key="8">
    <source>
        <dbReference type="Proteomes" id="UP000199012"/>
    </source>
</evidence>
<protein>
    <submittedName>
        <fullName evidence="7">Gluconokinase/xylulokinase</fullName>
    </submittedName>
</protein>
<dbReference type="InterPro" id="IPR050406">
    <property type="entry name" value="FGGY_Carb_Kinase"/>
</dbReference>
<keyword evidence="4 7" id="KW-0418">Kinase</keyword>
<dbReference type="GO" id="GO:0016301">
    <property type="term" value="F:kinase activity"/>
    <property type="evidence" value="ECO:0007669"/>
    <property type="project" value="UniProtKB-KW"/>
</dbReference>
<dbReference type="STRING" id="988821.SAMN05421867_11531"/>
<accession>A0A1I1A9A4</accession>
<evidence type="ECO:0000256" key="2">
    <source>
        <dbReference type="ARBA" id="ARBA00022629"/>
    </source>
</evidence>
<dbReference type="EMBL" id="FOKA01000015">
    <property type="protein sequence ID" value="SFB33078.1"/>
    <property type="molecule type" value="Genomic_DNA"/>
</dbReference>
<gene>
    <name evidence="7" type="ORF">SAMN05421867_11531</name>
</gene>
<keyword evidence="2" id="KW-0119">Carbohydrate metabolism</keyword>
<dbReference type="GO" id="GO:0042732">
    <property type="term" value="P:D-xylose metabolic process"/>
    <property type="evidence" value="ECO:0007669"/>
    <property type="project" value="UniProtKB-KW"/>
</dbReference>
<evidence type="ECO:0000313" key="7">
    <source>
        <dbReference type="EMBL" id="SFB33078.1"/>
    </source>
</evidence>
<dbReference type="Pfam" id="PF02782">
    <property type="entry name" value="FGGY_C"/>
    <property type="match status" value="1"/>
</dbReference>
<comment type="similarity">
    <text evidence="1">Belongs to the FGGY kinase family.</text>
</comment>
<keyword evidence="2" id="KW-0859">Xylose metabolism</keyword>
<evidence type="ECO:0000259" key="6">
    <source>
        <dbReference type="Pfam" id="PF02782"/>
    </source>
</evidence>
<evidence type="ECO:0000256" key="3">
    <source>
        <dbReference type="ARBA" id="ARBA00022679"/>
    </source>
</evidence>
<dbReference type="CDD" id="cd07773">
    <property type="entry name" value="ASKHA_NBD_FGGY_FK"/>
    <property type="match status" value="1"/>
</dbReference>
<evidence type="ECO:0000259" key="5">
    <source>
        <dbReference type="Pfam" id="PF00370"/>
    </source>
</evidence>
<feature type="domain" description="Carbohydrate kinase FGGY C-terminal" evidence="6">
    <location>
        <begin position="313"/>
        <end position="453"/>
    </location>
</feature>
<dbReference type="Proteomes" id="UP000199012">
    <property type="component" value="Unassembled WGS sequence"/>
</dbReference>
<dbReference type="InterPro" id="IPR018484">
    <property type="entry name" value="FGGY_N"/>
</dbReference>
<dbReference type="Pfam" id="PF00370">
    <property type="entry name" value="FGGY_N"/>
    <property type="match status" value="1"/>
</dbReference>
<sequence>MGTTNTKAVLVAVTDDAPDDGTASGAPAPGRRVVVLAGAAASTPDPAGLAATLRDLVDRVLDAAEVPEGPLRGRRADPDVVGIASMAETGVPLDADDRPVGGWVRWDGHRAGAAAPVGGLALRVGAPALAAATGVRLAAKVPLVALERLRAQDPARWAALHRWSGVADLVALLLTGALVTDHTLAGRTGAYLLPGADHVLPAGFDAALLAEVGLRPEALPRVARPGEVAGTVRTGGPVPRLRAGTPVVVAGHDHPVGAWGAGVRTPGTTADSLGTAEALCAVLAAPVDPLAAAAAGMSAVRTVEGLPGLVAGAAGGAVVRWWAQERGVDLRTSGVAAASDGGPARPVDAVVLPYPAGRQGPAGDPAARVRVVGDPGPDLPRAVLEGLALHAAWMLREQGRLAGVPADEVVVLGGAGASNAGWLDAKARLTPAALRVADVAEPVAVGAALLALHRAGVGGPVPAVPTRPVGPPLPRAVQDAALDRFVAVAQAPVPDDDPTTVLDRPMEVR</sequence>
<name>A0A1I1A9A4_9CELL</name>
<dbReference type="AlphaFoldDB" id="A0A1I1A9A4"/>
<dbReference type="Gene3D" id="3.30.420.40">
    <property type="match status" value="2"/>
</dbReference>
<feature type="domain" description="Carbohydrate kinase FGGY N-terminal" evidence="5">
    <location>
        <begin position="77"/>
        <end position="260"/>
    </location>
</feature>
<organism evidence="7 8">
    <name type="scientific">Cellulomonas marina</name>
    <dbReference type="NCBI Taxonomy" id="988821"/>
    <lineage>
        <taxon>Bacteria</taxon>
        <taxon>Bacillati</taxon>
        <taxon>Actinomycetota</taxon>
        <taxon>Actinomycetes</taxon>
        <taxon>Micrococcales</taxon>
        <taxon>Cellulomonadaceae</taxon>
        <taxon>Cellulomonas</taxon>
    </lineage>
</organism>
<proteinExistence type="inferred from homology"/>
<evidence type="ECO:0000256" key="1">
    <source>
        <dbReference type="ARBA" id="ARBA00009156"/>
    </source>
</evidence>
<evidence type="ECO:0000256" key="4">
    <source>
        <dbReference type="ARBA" id="ARBA00022777"/>
    </source>
</evidence>
<dbReference type="InterPro" id="IPR018485">
    <property type="entry name" value="FGGY_C"/>
</dbReference>
<keyword evidence="8" id="KW-1185">Reference proteome</keyword>
<dbReference type="SUPFAM" id="SSF53067">
    <property type="entry name" value="Actin-like ATPase domain"/>
    <property type="match status" value="2"/>
</dbReference>